<keyword evidence="2" id="KW-0812">Transmembrane</keyword>
<dbReference type="AlphaFoldDB" id="A0A1G6HC79"/>
<reference evidence="3 4" key="1">
    <citation type="submission" date="2016-09" db="EMBL/GenBank/DDBJ databases">
        <authorList>
            <person name="Capua I."/>
            <person name="De Benedictis P."/>
            <person name="Joannis T."/>
            <person name="Lombin L.H."/>
            <person name="Cattoli G."/>
        </authorList>
    </citation>
    <scope>NUCLEOTIDE SEQUENCE [LARGE SCALE GENOMIC DNA]</scope>
    <source>
        <strain evidence="3 4">ISLP-3</strain>
    </source>
</reference>
<evidence type="ECO:0000313" key="4">
    <source>
        <dbReference type="Proteomes" id="UP000199039"/>
    </source>
</evidence>
<accession>A0A1G6HC79</accession>
<evidence type="ECO:0000313" key="3">
    <source>
        <dbReference type="EMBL" id="SDB91870.1"/>
    </source>
</evidence>
<gene>
    <name evidence="3" type="ORF">SAMN05216410_0917</name>
</gene>
<keyword evidence="2" id="KW-0472">Membrane</keyword>
<dbReference type="EMBL" id="FMYH01000001">
    <property type="protein sequence ID" value="SDB91870.1"/>
    <property type="molecule type" value="Genomic_DNA"/>
</dbReference>
<keyword evidence="2" id="KW-1133">Transmembrane helix</keyword>
<dbReference type="RefSeq" id="WP_139185705.1">
    <property type="nucleotide sequence ID" value="NZ_FMYH01000001.1"/>
</dbReference>
<dbReference type="OrthoDB" id="9917162at2"/>
<feature type="region of interest" description="Disordered" evidence="1">
    <location>
        <begin position="1"/>
        <end position="21"/>
    </location>
</feature>
<evidence type="ECO:0000256" key="1">
    <source>
        <dbReference type="SAM" id="MobiDB-lite"/>
    </source>
</evidence>
<feature type="transmembrane region" description="Helical" evidence="2">
    <location>
        <begin position="71"/>
        <end position="92"/>
    </location>
</feature>
<evidence type="ECO:0000256" key="2">
    <source>
        <dbReference type="SAM" id="Phobius"/>
    </source>
</evidence>
<protein>
    <submittedName>
        <fullName evidence="3">Uncharacterized protein</fullName>
    </submittedName>
</protein>
<dbReference type="Proteomes" id="UP000199039">
    <property type="component" value="Unassembled WGS sequence"/>
</dbReference>
<dbReference type="STRING" id="1814289.SAMN05216410_0917"/>
<proteinExistence type="predicted"/>
<name>A0A1G6HC79_9MICO</name>
<organism evidence="3 4">
    <name type="scientific">Sanguibacter gelidistatuariae</name>
    <dbReference type="NCBI Taxonomy" id="1814289"/>
    <lineage>
        <taxon>Bacteria</taxon>
        <taxon>Bacillati</taxon>
        <taxon>Actinomycetota</taxon>
        <taxon>Actinomycetes</taxon>
        <taxon>Micrococcales</taxon>
        <taxon>Sanguibacteraceae</taxon>
        <taxon>Sanguibacter</taxon>
    </lineage>
</organism>
<sequence length="94" mass="9628">MTIHADQSSRRLAPASFGGPGRAVGTSHYTLAANFFESVRSVQVQETPGNDAVIGAPRTSLQHALHTPVSYSMALGTVAAMVCAIAVAVATFGA</sequence>
<keyword evidence="4" id="KW-1185">Reference proteome</keyword>